<keyword evidence="1" id="KW-0472">Membrane</keyword>
<dbReference type="Pfam" id="PF02517">
    <property type="entry name" value="Rce1-like"/>
    <property type="match status" value="1"/>
</dbReference>
<feature type="transmembrane region" description="Helical" evidence="1">
    <location>
        <begin position="120"/>
        <end position="136"/>
    </location>
</feature>
<dbReference type="GO" id="GO:0006508">
    <property type="term" value="P:proteolysis"/>
    <property type="evidence" value="ECO:0007669"/>
    <property type="project" value="UniProtKB-KW"/>
</dbReference>
<evidence type="ECO:0000256" key="1">
    <source>
        <dbReference type="SAM" id="Phobius"/>
    </source>
</evidence>
<feature type="transmembrane region" description="Helical" evidence="1">
    <location>
        <begin position="92"/>
        <end position="114"/>
    </location>
</feature>
<feature type="transmembrane region" description="Helical" evidence="1">
    <location>
        <begin position="213"/>
        <end position="237"/>
    </location>
</feature>
<proteinExistence type="predicted"/>
<comment type="caution">
    <text evidence="3">The sequence shown here is derived from an EMBL/GenBank/DDBJ whole genome shotgun (WGS) entry which is preliminary data.</text>
</comment>
<dbReference type="GO" id="GO:0008233">
    <property type="term" value="F:peptidase activity"/>
    <property type="evidence" value="ECO:0007669"/>
    <property type="project" value="UniProtKB-KW"/>
</dbReference>
<dbReference type="InterPro" id="IPR003675">
    <property type="entry name" value="Rce1/LyrA-like_dom"/>
</dbReference>
<evidence type="ECO:0000313" key="4">
    <source>
        <dbReference type="Proteomes" id="UP001549162"/>
    </source>
</evidence>
<organism evidence="3 4">
    <name type="scientific">Peptoniphilus olsenii</name>
    <dbReference type="NCBI Taxonomy" id="411570"/>
    <lineage>
        <taxon>Bacteria</taxon>
        <taxon>Bacillati</taxon>
        <taxon>Bacillota</taxon>
        <taxon>Tissierellia</taxon>
        <taxon>Tissierellales</taxon>
        <taxon>Peptoniphilaceae</taxon>
        <taxon>Peptoniphilus</taxon>
    </lineage>
</organism>
<feature type="transmembrane region" description="Helical" evidence="1">
    <location>
        <begin position="157"/>
        <end position="176"/>
    </location>
</feature>
<dbReference type="EMBL" id="JBEPMA010000016">
    <property type="protein sequence ID" value="MET3618147.1"/>
    <property type="molecule type" value="Genomic_DNA"/>
</dbReference>
<keyword evidence="1" id="KW-1133">Transmembrane helix</keyword>
<dbReference type="Proteomes" id="UP001549162">
    <property type="component" value="Unassembled WGS sequence"/>
</dbReference>
<dbReference type="PANTHER" id="PTHR39430:SF1">
    <property type="entry name" value="PROTEASE"/>
    <property type="match status" value="1"/>
</dbReference>
<reference evidence="3 4" key="1">
    <citation type="submission" date="2024-06" db="EMBL/GenBank/DDBJ databases">
        <title>Genomic Encyclopedia of Type Strains, Phase IV (KMG-IV): sequencing the most valuable type-strain genomes for metagenomic binning, comparative biology and taxonomic classification.</title>
        <authorList>
            <person name="Goeker M."/>
        </authorList>
    </citation>
    <scope>NUCLEOTIDE SEQUENCE [LARGE SCALE GENOMIC DNA]</scope>
    <source>
        <strain evidence="3 4">DSM 21460</strain>
    </source>
</reference>
<evidence type="ECO:0000313" key="3">
    <source>
        <dbReference type="EMBL" id="MET3618147.1"/>
    </source>
</evidence>
<keyword evidence="1" id="KW-0812">Transmembrane</keyword>
<feature type="transmembrane region" description="Helical" evidence="1">
    <location>
        <begin position="182"/>
        <end position="201"/>
    </location>
</feature>
<gene>
    <name evidence="3" type="ORF">ABID14_001782</name>
</gene>
<sequence length="283" mass="32712">MNVKKILKFLIKILILFASIFVLTYGFLFLFSIVFYGKTYFYSDWENSNLVFLLGTCGQLLSVFLFLKFIIKKPLEYIFYKKYNLFKNIGQGLFWGFFQITVFVLIALAFNFIYFKSFDWNNFNFIFICYFIAFFIQSTSEEVLIRGLLTRFLLEKFGKKVAIFVPAIVFGLMHLFNNSVTLISTLNTMLVGIFFALLLFYTKNIMFVSGVHAAWNFSMALIYGLPVSGFNGFNSLISFNILNSHIVDTNYGPEGSIIVTIIEIISIIIIMILGNRRKELING</sequence>
<protein>
    <submittedName>
        <fullName evidence="3">Membrane protease YdiL (CAAX protease family)</fullName>
    </submittedName>
</protein>
<feature type="transmembrane region" description="Helical" evidence="1">
    <location>
        <begin position="9"/>
        <end position="37"/>
    </location>
</feature>
<feature type="transmembrane region" description="Helical" evidence="1">
    <location>
        <begin position="257"/>
        <end position="274"/>
    </location>
</feature>
<keyword evidence="4" id="KW-1185">Reference proteome</keyword>
<keyword evidence="3" id="KW-0378">Hydrolase</keyword>
<accession>A0ABV2JBI2</accession>
<feature type="transmembrane region" description="Helical" evidence="1">
    <location>
        <begin position="49"/>
        <end position="71"/>
    </location>
</feature>
<name>A0ABV2JBI2_9FIRM</name>
<dbReference type="RefSeq" id="WP_354369218.1">
    <property type="nucleotide sequence ID" value="NZ_JBEPMA010000016.1"/>
</dbReference>
<dbReference type="PANTHER" id="PTHR39430">
    <property type="entry name" value="MEMBRANE-ASSOCIATED PROTEASE-RELATED"/>
    <property type="match status" value="1"/>
</dbReference>
<feature type="domain" description="CAAX prenyl protease 2/Lysostaphin resistance protein A-like" evidence="2">
    <location>
        <begin position="127"/>
        <end position="217"/>
    </location>
</feature>
<keyword evidence="3" id="KW-0645">Protease</keyword>
<evidence type="ECO:0000259" key="2">
    <source>
        <dbReference type="Pfam" id="PF02517"/>
    </source>
</evidence>